<dbReference type="EMBL" id="AP035768">
    <property type="protein sequence ID" value="BFO15477.1"/>
    <property type="molecule type" value="Genomic_DNA"/>
</dbReference>
<proteinExistence type="predicted"/>
<protein>
    <recommendedName>
        <fullName evidence="3">Secreted protein</fullName>
    </recommendedName>
</protein>
<evidence type="ECO:0008006" key="3">
    <source>
        <dbReference type="Google" id="ProtNLM"/>
    </source>
</evidence>
<gene>
    <name evidence="2" type="ORF">SHKM778_18650</name>
</gene>
<evidence type="ECO:0000313" key="2">
    <source>
        <dbReference type="EMBL" id="BFO15477.1"/>
    </source>
</evidence>
<feature type="chain" id="PRO_5043322272" description="Secreted protein" evidence="1">
    <location>
        <begin position="24"/>
        <end position="84"/>
    </location>
</feature>
<feature type="signal peptide" evidence="1">
    <location>
        <begin position="1"/>
        <end position="23"/>
    </location>
</feature>
<name>A0AAT9HDG3_9ACTN</name>
<evidence type="ECO:0000256" key="1">
    <source>
        <dbReference type="SAM" id="SignalP"/>
    </source>
</evidence>
<reference evidence="2" key="2">
    <citation type="submission" date="2024-07" db="EMBL/GenBank/DDBJ databases">
        <title>Streptomyces haneummycinica sp. nov., a new antibiotic-producing actinobacterium isolated from marine sediment.</title>
        <authorList>
            <person name="Uemura M."/>
            <person name="Hamada M."/>
            <person name="Hirano S."/>
            <person name="Kobayashi K."/>
            <person name="Ohshiro T."/>
            <person name="Kobayashi T."/>
            <person name="Terahara T."/>
        </authorList>
    </citation>
    <scope>NUCLEOTIDE SEQUENCE</scope>
    <source>
        <strain evidence="2">KM77-8</strain>
    </source>
</reference>
<keyword evidence="1" id="KW-0732">Signal</keyword>
<accession>A0AAT9HDG3</accession>
<sequence>MMLVSNAFSAVLNALWIATIASAPAVLSQSCTDCSHRRTASSAIAFQVVMSPGLPYDFSPMRISLRKPEVDTTLLRQEMDAPEP</sequence>
<reference evidence="2" key="1">
    <citation type="submission" date="2024-06" db="EMBL/GenBank/DDBJ databases">
        <authorList>
            <consortium name="consrtm"/>
            <person name="Uemura M."/>
            <person name="Terahara T."/>
        </authorList>
    </citation>
    <scope>NUCLEOTIDE SEQUENCE</scope>
    <source>
        <strain evidence="2">KM77-8</strain>
    </source>
</reference>
<dbReference type="AlphaFoldDB" id="A0AAT9HDG3"/>
<organism evidence="2">
    <name type="scientific">Streptomyces haneummycinicus</name>
    <dbReference type="NCBI Taxonomy" id="3074435"/>
    <lineage>
        <taxon>Bacteria</taxon>
        <taxon>Bacillati</taxon>
        <taxon>Actinomycetota</taxon>
        <taxon>Actinomycetes</taxon>
        <taxon>Kitasatosporales</taxon>
        <taxon>Streptomycetaceae</taxon>
        <taxon>Streptomyces</taxon>
    </lineage>
</organism>